<dbReference type="SUPFAM" id="SSF52540">
    <property type="entry name" value="P-loop containing nucleoside triphosphate hydrolases"/>
    <property type="match status" value="1"/>
</dbReference>
<dbReference type="PANTHER" id="PTHR10039:SF16">
    <property type="entry name" value="GPI INOSITOL-DEACYLASE"/>
    <property type="match status" value="1"/>
</dbReference>
<dbReference type="InterPro" id="IPR056884">
    <property type="entry name" value="NPHP3-like_N"/>
</dbReference>
<dbReference type="EMBL" id="ML732793">
    <property type="protein sequence ID" value="KAB8273780.1"/>
    <property type="molecule type" value="Genomic_DNA"/>
</dbReference>
<feature type="domain" description="Nephrocystin 3-like N-terminal" evidence="3">
    <location>
        <begin position="116"/>
        <end position="235"/>
    </location>
</feature>
<gene>
    <name evidence="4" type="ORF">BDV30DRAFT_248861</name>
</gene>
<dbReference type="Proteomes" id="UP000326289">
    <property type="component" value="Unassembled WGS sequence"/>
</dbReference>
<dbReference type="AlphaFoldDB" id="A0A5N6J685"/>
<protein>
    <recommendedName>
        <fullName evidence="3">Nephrocystin 3-like N-terminal domain-containing protein</fullName>
    </recommendedName>
</protein>
<accession>A0A5N6J685</accession>
<dbReference type="Pfam" id="PF24883">
    <property type="entry name" value="NPHP3_N"/>
    <property type="match status" value="1"/>
</dbReference>
<sequence length="387" mass="44165">MPPSSNSPSLRSRQKTTSLCLAVPRKRDKETYRSLAYVSDSLYGFPLHKYHVDTPKAYLPNKISANREKDRSQCHIQEGSHHRQRSKLVLGKRSSRTHPIHSPLVLFSSCLTKSRSTAIEYLWDRQASNASSVVYIFCQFSSRDQQDLTAILQCMIRQVIEQADEGLLLSMKQLCADPAKQSTPAGLAELFAAACELKPTYLIVDGPDEVPKAEGLLSYLPFFVGAGCKIMVTSRDLSHIRKHMGTAVKMKVYSQIHDLELYISSRFQDSDFPDTEDFTQDIMRKSSNVFLHVKLILDELMDLTTIRQMRKALEKESKGLEQAYTSIVQRIDIQPKAKRALAHRFIGWIAFAKRRFKLSELIHAFAVEKDEEEIYEDNTRHVYATCV</sequence>
<reference evidence="4 5" key="1">
    <citation type="submission" date="2019-04" db="EMBL/GenBank/DDBJ databases">
        <title>Fungal friends and foes A comparative genomics study of 23 Aspergillus species from section Flavi.</title>
        <authorList>
            <consortium name="DOE Joint Genome Institute"/>
            <person name="Kjaerbolling I."/>
            <person name="Vesth T.C."/>
            <person name="Frisvad J.C."/>
            <person name="Nybo J.L."/>
            <person name="Theobald S."/>
            <person name="Kildgaard S."/>
            <person name="Petersen T.I."/>
            <person name="Kuo A."/>
            <person name="Sato A."/>
            <person name="Lyhne E.K."/>
            <person name="Kogle M.E."/>
            <person name="Wiebenga A."/>
            <person name="Kun R.S."/>
            <person name="Lubbers R.J."/>
            <person name="Makela M.R."/>
            <person name="Barry K."/>
            <person name="Chovatia M."/>
            <person name="Clum A."/>
            <person name="Daum C."/>
            <person name="Haridas S."/>
            <person name="He G."/>
            <person name="LaButti K."/>
            <person name="Lipzen A."/>
            <person name="Mondo S."/>
            <person name="Pangilinan J."/>
            <person name="Riley R."/>
            <person name="Salamov A."/>
            <person name="Simmons B.A."/>
            <person name="Magnuson J.K."/>
            <person name="Henrissat B."/>
            <person name="Mortensen U.H."/>
            <person name="Larsen T.O."/>
            <person name="De vries R.P."/>
            <person name="Grigoriev I.V."/>
            <person name="Machida M."/>
            <person name="Baker S.E."/>
            <person name="Andersen M.R."/>
        </authorList>
    </citation>
    <scope>NUCLEOTIDE SEQUENCE [LARGE SCALE GENOMIC DNA]</scope>
    <source>
        <strain evidence="4 5">CBS 117635</strain>
    </source>
</reference>
<proteinExistence type="predicted"/>
<feature type="region of interest" description="Disordered" evidence="2">
    <location>
        <begin position="69"/>
        <end position="93"/>
    </location>
</feature>
<evidence type="ECO:0000313" key="4">
    <source>
        <dbReference type="EMBL" id="KAB8273780.1"/>
    </source>
</evidence>
<evidence type="ECO:0000259" key="3">
    <source>
        <dbReference type="Pfam" id="PF24883"/>
    </source>
</evidence>
<keyword evidence="5" id="KW-1185">Reference proteome</keyword>
<dbReference type="InterPro" id="IPR027417">
    <property type="entry name" value="P-loop_NTPase"/>
</dbReference>
<organism evidence="4 5">
    <name type="scientific">Aspergillus minisclerotigenes</name>
    <dbReference type="NCBI Taxonomy" id="656917"/>
    <lineage>
        <taxon>Eukaryota</taxon>
        <taxon>Fungi</taxon>
        <taxon>Dikarya</taxon>
        <taxon>Ascomycota</taxon>
        <taxon>Pezizomycotina</taxon>
        <taxon>Eurotiomycetes</taxon>
        <taxon>Eurotiomycetidae</taxon>
        <taxon>Eurotiales</taxon>
        <taxon>Aspergillaceae</taxon>
        <taxon>Aspergillus</taxon>
        <taxon>Aspergillus subgen. Circumdati</taxon>
    </lineage>
</organism>
<evidence type="ECO:0000256" key="2">
    <source>
        <dbReference type="SAM" id="MobiDB-lite"/>
    </source>
</evidence>
<feature type="compositionally biased region" description="Basic and acidic residues" evidence="2">
    <location>
        <begin position="69"/>
        <end position="81"/>
    </location>
</feature>
<keyword evidence="1" id="KW-0677">Repeat</keyword>
<evidence type="ECO:0000313" key="5">
    <source>
        <dbReference type="Proteomes" id="UP000326289"/>
    </source>
</evidence>
<dbReference type="PANTHER" id="PTHR10039">
    <property type="entry name" value="AMELOGENIN"/>
    <property type="match status" value="1"/>
</dbReference>
<evidence type="ECO:0000256" key="1">
    <source>
        <dbReference type="ARBA" id="ARBA00022737"/>
    </source>
</evidence>
<name>A0A5N6J685_9EURO</name>